<comment type="caution">
    <text evidence="1">The sequence shown here is derived from an EMBL/GenBank/DDBJ whole genome shotgun (WGS) entry which is preliminary data.</text>
</comment>
<dbReference type="EMBL" id="MU277221">
    <property type="protein sequence ID" value="KAI0060085.1"/>
    <property type="molecule type" value="Genomic_DNA"/>
</dbReference>
<reference evidence="1" key="1">
    <citation type="submission" date="2021-03" db="EMBL/GenBank/DDBJ databases">
        <authorList>
            <consortium name="DOE Joint Genome Institute"/>
            <person name="Ahrendt S."/>
            <person name="Looney B.P."/>
            <person name="Miyauchi S."/>
            <person name="Morin E."/>
            <person name="Drula E."/>
            <person name="Courty P.E."/>
            <person name="Chicoki N."/>
            <person name="Fauchery L."/>
            <person name="Kohler A."/>
            <person name="Kuo A."/>
            <person name="Labutti K."/>
            <person name="Pangilinan J."/>
            <person name="Lipzen A."/>
            <person name="Riley R."/>
            <person name="Andreopoulos W."/>
            <person name="He G."/>
            <person name="Johnson J."/>
            <person name="Barry K.W."/>
            <person name="Grigoriev I.V."/>
            <person name="Nagy L."/>
            <person name="Hibbett D."/>
            <person name="Henrissat B."/>
            <person name="Matheny P.B."/>
            <person name="Labbe J."/>
            <person name="Martin F."/>
        </authorList>
    </citation>
    <scope>NUCLEOTIDE SEQUENCE</scope>
    <source>
        <strain evidence="1">HHB10654</strain>
    </source>
</reference>
<organism evidence="1 2">
    <name type="scientific">Artomyces pyxidatus</name>
    <dbReference type="NCBI Taxonomy" id="48021"/>
    <lineage>
        <taxon>Eukaryota</taxon>
        <taxon>Fungi</taxon>
        <taxon>Dikarya</taxon>
        <taxon>Basidiomycota</taxon>
        <taxon>Agaricomycotina</taxon>
        <taxon>Agaricomycetes</taxon>
        <taxon>Russulales</taxon>
        <taxon>Auriscalpiaceae</taxon>
        <taxon>Artomyces</taxon>
    </lineage>
</organism>
<keyword evidence="2" id="KW-1185">Reference proteome</keyword>
<dbReference type="Proteomes" id="UP000814140">
    <property type="component" value="Unassembled WGS sequence"/>
</dbReference>
<protein>
    <submittedName>
        <fullName evidence="1">Uncharacterized protein</fullName>
    </submittedName>
</protein>
<accession>A0ACB8SVE4</accession>
<proteinExistence type="predicted"/>
<reference evidence="1" key="2">
    <citation type="journal article" date="2022" name="New Phytol.">
        <title>Evolutionary transition to the ectomycorrhizal habit in the genomes of a hyperdiverse lineage of mushroom-forming fungi.</title>
        <authorList>
            <person name="Looney B."/>
            <person name="Miyauchi S."/>
            <person name="Morin E."/>
            <person name="Drula E."/>
            <person name="Courty P.E."/>
            <person name="Kohler A."/>
            <person name="Kuo A."/>
            <person name="LaButti K."/>
            <person name="Pangilinan J."/>
            <person name="Lipzen A."/>
            <person name="Riley R."/>
            <person name="Andreopoulos W."/>
            <person name="He G."/>
            <person name="Johnson J."/>
            <person name="Nolan M."/>
            <person name="Tritt A."/>
            <person name="Barry K.W."/>
            <person name="Grigoriev I.V."/>
            <person name="Nagy L.G."/>
            <person name="Hibbett D."/>
            <person name="Henrissat B."/>
            <person name="Matheny P.B."/>
            <person name="Labbe J."/>
            <person name="Martin F.M."/>
        </authorList>
    </citation>
    <scope>NUCLEOTIDE SEQUENCE</scope>
    <source>
        <strain evidence="1">HHB10654</strain>
    </source>
</reference>
<evidence type="ECO:0000313" key="2">
    <source>
        <dbReference type="Proteomes" id="UP000814140"/>
    </source>
</evidence>
<gene>
    <name evidence="1" type="ORF">BV25DRAFT_1839854</name>
</gene>
<name>A0ACB8SVE4_9AGAM</name>
<sequence>MNTLSVLVAFVLAAVAYAAPAPVPEHLCFEADCISVFENGASVPVARSPCHGENCVTVPPCGSDENCILPAIVSSKRTSELAVRPKGVMLVNKRTDRRIYSSGNNMLFTQADGT</sequence>
<evidence type="ECO:0000313" key="1">
    <source>
        <dbReference type="EMBL" id="KAI0060085.1"/>
    </source>
</evidence>